<comment type="caution">
    <text evidence="1">The sequence shown here is derived from an EMBL/GenBank/DDBJ whole genome shotgun (WGS) entry which is preliminary data.</text>
</comment>
<protein>
    <submittedName>
        <fullName evidence="1">Uncharacterized protein</fullName>
    </submittedName>
</protein>
<proteinExistence type="predicted"/>
<evidence type="ECO:0000313" key="1">
    <source>
        <dbReference type="EMBL" id="TQV94456.1"/>
    </source>
</evidence>
<gene>
    <name evidence="1" type="ORF">IF1G_06467</name>
</gene>
<accession>A0A545UYD3</accession>
<dbReference type="AlphaFoldDB" id="A0A545UYD3"/>
<keyword evidence="2" id="KW-1185">Reference proteome</keyword>
<dbReference type="EMBL" id="SPUK01000009">
    <property type="protein sequence ID" value="TQV94456.1"/>
    <property type="molecule type" value="Genomic_DNA"/>
</dbReference>
<reference evidence="1 2" key="1">
    <citation type="journal article" date="2019" name="Appl. Microbiol. Biotechnol.">
        <title>Genome sequence of Isaria javanica and comparative genome analysis insights into family S53 peptidase evolution in fungal entomopathogens.</title>
        <authorList>
            <person name="Lin R."/>
            <person name="Zhang X."/>
            <person name="Xin B."/>
            <person name="Zou M."/>
            <person name="Gao Y."/>
            <person name="Qin F."/>
            <person name="Hu Q."/>
            <person name="Xie B."/>
            <person name="Cheng X."/>
        </authorList>
    </citation>
    <scope>NUCLEOTIDE SEQUENCE [LARGE SCALE GENOMIC DNA]</scope>
    <source>
        <strain evidence="1 2">IJ1G</strain>
    </source>
</reference>
<evidence type="ECO:0000313" key="2">
    <source>
        <dbReference type="Proteomes" id="UP000315783"/>
    </source>
</evidence>
<organism evidence="1 2">
    <name type="scientific">Cordyceps javanica</name>
    <dbReference type="NCBI Taxonomy" id="43265"/>
    <lineage>
        <taxon>Eukaryota</taxon>
        <taxon>Fungi</taxon>
        <taxon>Dikarya</taxon>
        <taxon>Ascomycota</taxon>
        <taxon>Pezizomycotina</taxon>
        <taxon>Sordariomycetes</taxon>
        <taxon>Hypocreomycetidae</taxon>
        <taxon>Hypocreales</taxon>
        <taxon>Cordycipitaceae</taxon>
        <taxon>Cordyceps</taxon>
    </lineage>
</organism>
<sequence>MDWFSVLHPRTTQQQDLLLLVKSQVLHQPSLRRCSGGSQMAHKAMLACTQQSYTEYLTHCVVGKYRDGPRHANSGCRTN</sequence>
<name>A0A545UYD3_9HYPO</name>
<dbReference type="Proteomes" id="UP000315783">
    <property type="component" value="Unassembled WGS sequence"/>
</dbReference>